<accession>B9L5D4</accession>
<dbReference type="eggNOG" id="COG3058">
    <property type="taxonomic scope" value="Bacteria"/>
</dbReference>
<dbReference type="GO" id="GO:0008199">
    <property type="term" value="F:ferric iron binding"/>
    <property type="evidence" value="ECO:0007669"/>
    <property type="project" value="TreeGrafter"/>
</dbReference>
<dbReference type="PANTHER" id="PTHR37689">
    <property type="entry name" value="PROTEIN FDHE"/>
    <property type="match status" value="1"/>
</dbReference>
<keyword evidence="4" id="KW-1185">Reference proteome</keyword>
<dbReference type="GO" id="GO:0005829">
    <property type="term" value="C:cytosol"/>
    <property type="evidence" value="ECO:0007669"/>
    <property type="project" value="TreeGrafter"/>
</dbReference>
<protein>
    <submittedName>
        <fullName evidence="3">Formate dehydrogenase formation protein FdhE, putative</fullName>
    </submittedName>
</protein>
<dbReference type="Gene3D" id="3.90.1670.10">
    <property type="entry name" value="FdhE-like domain"/>
    <property type="match status" value="1"/>
</dbReference>
<dbReference type="Proteomes" id="UP000000447">
    <property type="component" value="Plasmid unnamed"/>
</dbReference>
<keyword evidence="1" id="KW-0963">Cytoplasm</keyword>
<feature type="domain" description="FdhE C-terminal" evidence="2">
    <location>
        <begin position="201"/>
        <end position="271"/>
    </location>
</feature>
<dbReference type="AlphaFoldDB" id="B9L5D4"/>
<proteinExistence type="predicted"/>
<dbReference type="OrthoDB" id="9811074at2"/>
<dbReference type="Pfam" id="PF24860">
    <property type="entry name" value="FdhE_C"/>
    <property type="match status" value="1"/>
</dbReference>
<dbReference type="GO" id="GO:0051604">
    <property type="term" value="P:protein maturation"/>
    <property type="evidence" value="ECO:0007669"/>
    <property type="project" value="TreeGrafter"/>
</dbReference>
<gene>
    <name evidence="3" type="ordered locus">trd_A0061</name>
</gene>
<dbReference type="InterPro" id="IPR006452">
    <property type="entry name" value="Formate_DH_accessory"/>
</dbReference>
<dbReference type="InterPro" id="IPR024064">
    <property type="entry name" value="FdhE-like_sf"/>
</dbReference>
<dbReference type="RefSeq" id="WP_012643039.1">
    <property type="nucleotide sequence ID" value="NC_011961.1"/>
</dbReference>
<evidence type="ECO:0000313" key="3">
    <source>
        <dbReference type="EMBL" id="ACM07052.1"/>
    </source>
</evidence>
<keyword evidence="3" id="KW-0614">Plasmid</keyword>
<dbReference type="PANTHER" id="PTHR37689:SF1">
    <property type="entry name" value="PROTEIN FDHE"/>
    <property type="match status" value="1"/>
</dbReference>
<dbReference type="EMBL" id="CP001276">
    <property type="protein sequence ID" value="ACM07052.1"/>
    <property type="molecule type" value="Genomic_DNA"/>
</dbReference>
<dbReference type="HOGENOM" id="CLU_071015_1_0_0"/>
<sequence length="290" mass="31356">MTAVIDKLEQLAERDAVLAPLARSYAATLRLLTSPTGTAIAVFLDPADRLASGAVPLLHGRTIATDLGALRQLAADTTAIFVRSGVPEAGTLLDAVASDRLPLLDLVRATLCADQENLQRLALATQTSNQLVAVLGSVLVIPIAAALVRNSAAASPTRWQAGYCPVCAAWPTLAELRGLERERWLRCGRCGSGWRFPHQECPFCGNSDHRRLGYFAEEGKQDSQRVEVCQACRGYVKTFATLGPWSQGEVLWHDLTTVELDLVAAERDYRRPEGLGYPLAVQIVARELAA</sequence>
<geneLocation type="plasmid" evidence="4">
    <name>Tros</name>
</geneLocation>
<dbReference type="InterPro" id="IPR056796">
    <property type="entry name" value="FdhE_C"/>
</dbReference>
<evidence type="ECO:0000256" key="1">
    <source>
        <dbReference type="ARBA" id="ARBA00022490"/>
    </source>
</evidence>
<evidence type="ECO:0000313" key="4">
    <source>
        <dbReference type="Proteomes" id="UP000000447"/>
    </source>
</evidence>
<dbReference type="SUPFAM" id="SSF144020">
    <property type="entry name" value="FdhE-like"/>
    <property type="match status" value="1"/>
</dbReference>
<dbReference type="KEGG" id="tro:trd_A0061"/>
<evidence type="ECO:0000259" key="2">
    <source>
        <dbReference type="Pfam" id="PF24860"/>
    </source>
</evidence>
<reference evidence="3 4" key="1">
    <citation type="journal article" date="2009" name="PLoS ONE">
        <title>Complete genome sequence of the aerobic CO-oxidizing thermophile Thermomicrobium roseum.</title>
        <authorList>
            <person name="Wu D."/>
            <person name="Raymond J."/>
            <person name="Wu M."/>
            <person name="Chatterji S."/>
            <person name="Ren Q."/>
            <person name="Graham J.E."/>
            <person name="Bryant D.A."/>
            <person name="Robb F."/>
            <person name="Colman A."/>
            <person name="Tallon L.J."/>
            <person name="Badger J.H."/>
            <person name="Madupu R."/>
            <person name="Ward N.L."/>
            <person name="Eisen J.A."/>
        </authorList>
    </citation>
    <scope>NUCLEOTIDE SEQUENCE [LARGE SCALE GENOMIC DNA]</scope>
    <source>
        <strain evidence="4">ATCC 27502 / DSM 5159 / P-2</strain>
        <plasmid evidence="3">unnamed</plasmid>
    </source>
</reference>
<dbReference type="CDD" id="cd16341">
    <property type="entry name" value="FdhE"/>
    <property type="match status" value="1"/>
</dbReference>
<organism evidence="3 4">
    <name type="scientific">Thermomicrobium roseum (strain ATCC 27502 / DSM 5159 / P-2)</name>
    <dbReference type="NCBI Taxonomy" id="309801"/>
    <lineage>
        <taxon>Bacteria</taxon>
        <taxon>Pseudomonadati</taxon>
        <taxon>Thermomicrobiota</taxon>
        <taxon>Thermomicrobia</taxon>
        <taxon>Thermomicrobiales</taxon>
        <taxon>Thermomicrobiaceae</taxon>
        <taxon>Thermomicrobium</taxon>
    </lineage>
</organism>
<name>B9L5D4_THERP</name>